<keyword evidence="1" id="KW-0175">Coiled coil</keyword>
<evidence type="ECO:0000256" key="1">
    <source>
        <dbReference type="SAM" id="Coils"/>
    </source>
</evidence>
<keyword evidence="2" id="KW-0472">Membrane</keyword>
<reference evidence="3" key="1">
    <citation type="submission" date="2021-01" db="EMBL/GenBank/DDBJ databases">
        <authorList>
            <consortium name="Genoscope - CEA"/>
            <person name="William W."/>
        </authorList>
    </citation>
    <scope>NUCLEOTIDE SEQUENCE</scope>
</reference>
<comment type="caution">
    <text evidence="3">The sequence shown here is derived from an EMBL/GenBank/DDBJ whole genome shotgun (WGS) entry which is preliminary data.</text>
</comment>
<keyword evidence="4" id="KW-1185">Reference proteome</keyword>
<sequence length="148" mass="18138">MDYDHRVQNQHNNKQINLNQLKQQLKRNIQTESQYQQQLEQQKQQYCHLLNKQKKINKVIHKLQVLVIDFFQVFYLYTYEYQNVTLMQAKTLRMILHNKLMQKNAYFLSITKYLLISISKKLILIVNMIYLIKAIVYHLIHLLFFCLF</sequence>
<dbReference type="EMBL" id="CAJJDN010000250">
    <property type="protein sequence ID" value="CAD8129905.1"/>
    <property type="molecule type" value="Genomic_DNA"/>
</dbReference>
<organism evidence="3 4">
    <name type="scientific">Paramecium sonneborni</name>
    <dbReference type="NCBI Taxonomy" id="65129"/>
    <lineage>
        <taxon>Eukaryota</taxon>
        <taxon>Sar</taxon>
        <taxon>Alveolata</taxon>
        <taxon>Ciliophora</taxon>
        <taxon>Intramacronucleata</taxon>
        <taxon>Oligohymenophorea</taxon>
        <taxon>Peniculida</taxon>
        <taxon>Parameciidae</taxon>
        <taxon>Paramecium</taxon>
    </lineage>
</organism>
<dbReference type="AlphaFoldDB" id="A0A8S1RSC9"/>
<evidence type="ECO:0008006" key="5">
    <source>
        <dbReference type="Google" id="ProtNLM"/>
    </source>
</evidence>
<keyword evidence="2" id="KW-1133">Transmembrane helix</keyword>
<dbReference type="Proteomes" id="UP000692954">
    <property type="component" value="Unassembled WGS sequence"/>
</dbReference>
<feature type="transmembrane region" description="Helical" evidence="2">
    <location>
        <begin position="122"/>
        <end position="147"/>
    </location>
</feature>
<name>A0A8S1RSC9_9CILI</name>
<gene>
    <name evidence="3" type="ORF">PSON_ATCC_30995.1.T2500010</name>
</gene>
<evidence type="ECO:0000313" key="4">
    <source>
        <dbReference type="Proteomes" id="UP000692954"/>
    </source>
</evidence>
<keyword evidence="2" id="KW-0812">Transmembrane</keyword>
<evidence type="ECO:0000256" key="2">
    <source>
        <dbReference type="SAM" id="Phobius"/>
    </source>
</evidence>
<protein>
    <recommendedName>
        <fullName evidence="5">Transmembrane protein</fullName>
    </recommendedName>
</protein>
<accession>A0A8S1RSC9</accession>
<feature type="coiled-coil region" evidence="1">
    <location>
        <begin position="18"/>
        <end position="45"/>
    </location>
</feature>
<proteinExistence type="predicted"/>
<evidence type="ECO:0000313" key="3">
    <source>
        <dbReference type="EMBL" id="CAD8129905.1"/>
    </source>
</evidence>